<reference evidence="2 3" key="1">
    <citation type="submission" date="2019-04" db="EMBL/GenBank/DDBJ databases">
        <title>Phreatobacter aquaticus sp. nov.</title>
        <authorList>
            <person name="Choi A."/>
            <person name="Baek K."/>
        </authorList>
    </citation>
    <scope>NUCLEOTIDE SEQUENCE [LARGE SCALE GENOMIC DNA]</scope>
    <source>
        <strain evidence="2 3">NMCR1094</strain>
    </source>
</reference>
<dbReference type="KEGG" id="paqt:E8L99_10180"/>
<keyword evidence="1" id="KW-0732">Signal</keyword>
<keyword evidence="3" id="KW-1185">Reference proteome</keyword>
<gene>
    <name evidence="2" type="ORF">E8L99_10180</name>
</gene>
<protein>
    <submittedName>
        <fullName evidence="2">Uncharacterized protein</fullName>
    </submittedName>
</protein>
<dbReference type="Proteomes" id="UP000298588">
    <property type="component" value="Chromosome"/>
</dbReference>
<dbReference type="InterPro" id="IPR029045">
    <property type="entry name" value="ClpP/crotonase-like_dom_sf"/>
</dbReference>
<name>A0A4D7QJI3_9HYPH</name>
<feature type="chain" id="PRO_5020820863" evidence="1">
    <location>
        <begin position="22"/>
        <end position="231"/>
    </location>
</feature>
<organism evidence="2 3">
    <name type="scientific">Phreatobacter aquaticus</name>
    <dbReference type="NCBI Taxonomy" id="2570229"/>
    <lineage>
        <taxon>Bacteria</taxon>
        <taxon>Pseudomonadati</taxon>
        <taxon>Pseudomonadota</taxon>
        <taxon>Alphaproteobacteria</taxon>
        <taxon>Hyphomicrobiales</taxon>
        <taxon>Phreatobacteraceae</taxon>
        <taxon>Phreatobacter</taxon>
    </lineage>
</organism>
<dbReference type="RefSeq" id="WP_137099425.1">
    <property type="nucleotide sequence ID" value="NZ_CP039865.1"/>
</dbReference>
<dbReference type="AlphaFoldDB" id="A0A4D7QJI3"/>
<accession>A0A4D7QJI3</accession>
<evidence type="ECO:0000313" key="3">
    <source>
        <dbReference type="Proteomes" id="UP000298588"/>
    </source>
</evidence>
<dbReference type="EMBL" id="CP039865">
    <property type="protein sequence ID" value="QCK86093.1"/>
    <property type="molecule type" value="Genomic_DNA"/>
</dbReference>
<evidence type="ECO:0000313" key="2">
    <source>
        <dbReference type="EMBL" id="QCK86093.1"/>
    </source>
</evidence>
<sequence length="231" mass="24039">MIRRLALLALLALLPSAVARAEPVPADVTAALAACRQMPGAPIRSAGVTLCFSGEIDAASTARAITLLPAVTAMVITSDGGEVRAALALARALRAGGQLLVVERACVSSCANFLFTAARRKAVAPEALVVFHGGIAPQAFGGLFGGGDERQLLGETQGFFRDIGVDGSITYDPPYRRDPRSGVRSLADEWTASPAGLRRRGVGGIVSLWWPSPEAVIRQGARQGLQLGILD</sequence>
<dbReference type="SUPFAM" id="SSF52096">
    <property type="entry name" value="ClpP/crotonase"/>
    <property type="match status" value="1"/>
</dbReference>
<dbReference type="OrthoDB" id="8581915at2"/>
<evidence type="ECO:0000256" key="1">
    <source>
        <dbReference type="SAM" id="SignalP"/>
    </source>
</evidence>
<feature type="signal peptide" evidence="1">
    <location>
        <begin position="1"/>
        <end position="21"/>
    </location>
</feature>
<proteinExistence type="predicted"/>